<dbReference type="GO" id="GO:0034657">
    <property type="term" value="C:GID complex"/>
    <property type="evidence" value="ECO:0007669"/>
    <property type="project" value="TreeGrafter"/>
</dbReference>
<dbReference type="STRING" id="133385.A0A2T9Z033"/>
<evidence type="ECO:0000259" key="10">
    <source>
        <dbReference type="PROSITE" id="PS51867"/>
    </source>
</evidence>
<evidence type="ECO:0000256" key="3">
    <source>
        <dbReference type="ARBA" id="ARBA00022723"/>
    </source>
</evidence>
<dbReference type="Pfam" id="PF13445">
    <property type="entry name" value="zf-RING_UBOX"/>
    <property type="match status" value="1"/>
</dbReference>
<dbReference type="GO" id="GO:0061630">
    <property type="term" value="F:ubiquitin protein ligase activity"/>
    <property type="evidence" value="ECO:0007669"/>
    <property type="project" value="InterPro"/>
</dbReference>
<keyword evidence="4 9" id="KW-0863">Zinc-finger</keyword>
<dbReference type="GO" id="GO:0043161">
    <property type="term" value="P:proteasome-mediated ubiquitin-dependent protein catabolic process"/>
    <property type="evidence" value="ECO:0007669"/>
    <property type="project" value="InterPro"/>
</dbReference>
<dbReference type="Gene3D" id="3.30.40.10">
    <property type="entry name" value="Zinc/RING finger domain, C3HC4 (zinc finger)"/>
    <property type="match status" value="1"/>
</dbReference>
<dbReference type="AlphaFoldDB" id="A0A2T9Z033"/>
<keyword evidence="3" id="KW-0479">Metal-binding</keyword>
<comment type="caution">
    <text evidence="11">The sequence shown here is derived from an EMBL/GenBank/DDBJ whole genome shotgun (WGS) entry which is preliminary data.</text>
</comment>
<dbReference type="PROSITE" id="PS51867">
    <property type="entry name" value="ZF_RING_GID"/>
    <property type="match status" value="1"/>
</dbReference>
<dbReference type="Proteomes" id="UP000245383">
    <property type="component" value="Unassembled WGS sequence"/>
</dbReference>
<dbReference type="GO" id="GO:0005634">
    <property type="term" value="C:nucleus"/>
    <property type="evidence" value="ECO:0007669"/>
    <property type="project" value="TreeGrafter"/>
</dbReference>
<dbReference type="PANTHER" id="PTHR12170:SF3">
    <property type="entry name" value="GH10162P"/>
    <property type="match status" value="1"/>
</dbReference>
<evidence type="ECO:0000256" key="7">
    <source>
        <dbReference type="ARBA" id="ARBA00075398"/>
    </source>
</evidence>
<evidence type="ECO:0000256" key="4">
    <source>
        <dbReference type="ARBA" id="ARBA00022771"/>
    </source>
</evidence>
<dbReference type="OrthoDB" id="1933281at2759"/>
<feature type="domain" description="RING-Gid-type" evidence="10">
    <location>
        <begin position="152"/>
        <end position="201"/>
    </location>
</feature>
<reference evidence="11 12" key="1">
    <citation type="journal article" date="2018" name="MBio">
        <title>Comparative Genomics Reveals the Core Gene Toolbox for the Fungus-Insect Symbiosis.</title>
        <authorList>
            <person name="Wang Y."/>
            <person name="Stata M."/>
            <person name="Wang W."/>
            <person name="Stajich J.E."/>
            <person name="White M.M."/>
            <person name="Moncalvo J.M."/>
        </authorList>
    </citation>
    <scope>NUCLEOTIDE SEQUENCE [LARGE SCALE GENOMIC DNA]</scope>
    <source>
        <strain evidence="11 12">SWE-8-4</strain>
    </source>
</reference>
<evidence type="ECO:0000256" key="5">
    <source>
        <dbReference type="ARBA" id="ARBA00022833"/>
    </source>
</evidence>
<evidence type="ECO:0000256" key="2">
    <source>
        <dbReference type="ARBA" id="ARBA00022490"/>
    </source>
</evidence>
<dbReference type="InterPro" id="IPR037683">
    <property type="entry name" value="Rmd5_dRing"/>
</dbReference>
<sequence>MQLKAAANTRFINYSTETKKLMGMFMYANRLDDSPYKDYFTQKIWDSLIEDITKAFCVVFGLPLTHPLTCAVDSGLIALPVLSKYLQIVKAKAKVNENKDSNNDTEYFNNDSNQNNIKKDSKISYTNWYDQNELATEISLPDNLFFHSVFACPVSKEQSTTQNKPMMMPCGHTICKDSLEALSKSHRGVTPYSGKFKCPYCPEISHFSQAKNVYF</sequence>
<protein>
    <recommendedName>
        <fullName evidence="8">GID complex catalytic subunit 2</fullName>
    </recommendedName>
    <alternativeName>
        <fullName evidence="7">Glucose-induced degradation protein 2</fullName>
    </alternativeName>
</protein>
<keyword evidence="5" id="KW-0862">Zinc</keyword>
<evidence type="ECO:0000256" key="6">
    <source>
        <dbReference type="ARBA" id="ARBA00061136"/>
    </source>
</evidence>
<evidence type="ECO:0000256" key="1">
    <source>
        <dbReference type="ARBA" id="ARBA00004496"/>
    </source>
</evidence>
<keyword evidence="2" id="KW-0963">Cytoplasm</keyword>
<evidence type="ECO:0000313" key="11">
    <source>
        <dbReference type="EMBL" id="PVU97927.1"/>
    </source>
</evidence>
<dbReference type="Pfam" id="PF10607">
    <property type="entry name" value="CTLH"/>
    <property type="match status" value="1"/>
</dbReference>
<gene>
    <name evidence="11" type="ORF">BB561_000199</name>
</gene>
<dbReference type="InterPro" id="IPR001841">
    <property type="entry name" value="Znf_RING"/>
</dbReference>
<dbReference type="PANTHER" id="PTHR12170">
    <property type="entry name" value="MACROPHAGE ERYTHROBLAST ATTACHER-RELATED"/>
    <property type="match status" value="1"/>
</dbReference>
<evidence type="ECO:0000256" key="9">
    <source>
        <dbReference type="PROSITE-ProRule" id="PRU01215"/>
    </source>
</evidence>
<dbReference type="InterPro" id="IPR027370">
    <property type="entry name" value="Znf-RING_euk"/>
</dbReference>
<feature type="zinc finger region" description="RING-Gid-type" evidence="9">
    <location>
        <begin position="152"/>
        <end position="201"/>
    </location>
</feature>
<organism evidence="11 12">
    <name type="scientific">Smittium simulii</name>
    <dbReference type="NCBI Taxonomy" id="133385"/>
    <lineage>
        <taxon>Eukaryota</taxon>
        <taxon>Fungi</taxon>
        <taxon>Fungi incertae sedis</taxon>
        <taxon>Zoopagomycota</taxon>
        <taxon>Kickxellomycotina</taxon>
        <taxon>Harpellomycetes</taxon>
        <taxon>Harpellales</taxon>
        <taxon>Legeriomycetaceae</taxon>
        <taxon>Smittium</taxon>
    </lineage>
</organism>
<dbReference type="InterPro" id="IPR044063">
    <property type="entry name" value="ZF_RING_GID"/>
</dbReference>
<dbReference type="InterPro" id="IPR024964">
    <property type="entry name" value="CTLH/CRA"/>
</dbReference>
<comment type="similarity">
    <text evidence="6">Belongs to the RMD5/GID2 family.</text>
</comment>
<dbReference type="GO" id="GO:0008270">
    <property type="term" value="F:zinc ion binding"/>
    <property type="evidence" value="ECO:0007669"/>
    <property type="project" value="UniProtKB-KW"/>
</dbReference>
<dbReference type="EMBL" id="MBFR01000005">
    <property type="protein sequence ID" value="PVU97927.1"/>
    <property type="molecule type" value="Genomic_DNA"/>
</dbReference>
<dbReference type="InterPro" id="IPR013083">
    <property type="entry name" value="Znf_RING/FYVE/PHD"/>
</dbReference>
<dbReference type="InterPro" id="IPR045098">
    <property type="entry name" value="Fyv10_fam"/>
</dbReference>
<dbReference type="GO" id="GO:0005737">
    <property type="term" value="C:cytoplasm"/>
    <property type="evidence" value="ECO:0007669"/>
    <property type="project" value="UniProtKB-SubCell"/>
</dbReference>
<dbReference type="FunFam" id="3.30.40.10:FF:000143">
    <property type="entry name" value="Regulator of gluconeogenesis Rmd5"/>
    <property type="match status" value="1"/>
</dbReference>
<evidence type="ECO:0000256" key="8">
    <source>
        <dbReference type="ARBA" id="ARBA00080744"/>
    </source>
</evidence>
<comment type="subcellular location">
    <subcellularLocation>
        <location evidence="1">Cytoplasm</location>
    </subcellularLocation>
</comment>
<keyword evidence="12" id="KW-1185">Reference proteome</keyword>
<evidence type="ECO:0000313" key="12">
    <source>
        <dbReference type="Proteomes" id="UP000245383"/>
    </source>
</evidence>
<dbReference type="SMART" id="SM00184">
    <property type="entry name" value="RING"/>
    <property type="match status" value="1"/>
</dbReference>
<dbReference type="CDD" id="cd16652">
    <property type="entry name" value="dRING_Rmd5p-like"/>
    <property type="match status" value="1"/>
</dbReference>
<dbReference type="SUPFAM" id="SSF57850">
    <property type="entry name" value="RING/U-box"/>
    <property type="match status" value="1"/>
</dbReference>
<accession>A0A2T9Z033</accession>
<name>A0A2T9Z033_9FUNG</name>
<proteinExistence type="inferred from homology"/>